<dbReference type="Proteomes" id="UP001239111">
    <property type="component" value="Chromosome 1"/>
</dbReference>
<sequence>MSDRVKSVHAYLPSSVTQDLEDLRVAYSSYDAAKQDLLQKEDSFENSVRLYENFLGAYNFEPSDSNLPLPRKSESVQKDSLPRTVTSTNSETRTDCIRNTQESSVATQTMCGVRDVGVSVITVVE</sequence>
<name>A0ACC2PN07_9HYME</name>
<evidence type="ECO:0000313" key="2">
    <source>
        <dbReference type="Proteomes" id="UP001239111"/>
    </source>
</evidence>
<keyword evidence="2" id="KW-1185">Reference proteome</keyword>
<organism evidence="1 2">
    <name type="scientific">Eretmocerus hayati</name>
    <dbReference type="NCBI Taxonomy" id="131215"/>
    <lineage>
        <taxon>Eukaryota</taxon>
        <taxon>Metazoa</taxon>
        <taxon>Ecdysozoa</taxon>
        <taxon>Arthropoda</taxon>
        <taxon>Hexapoda</taxon>
        <taxon>Insecta</taxon>
        <taxon>Pterygota</taxon>
        <taxon>Neoptera</taxon>
        <taxon>Endopterygota</taxon>
        <taxon>Hymenoptera</taxon>
        <taxon>Apocrita</taxon>
        <taxon>Proctotrupomorpha</taxon>
        <taxon>Chalcidoidea</taxon>
        <taxon>Aphelinidae</taxon>
        <taxon>Aphelininae</taxon>
        <taxon>Eretmocerus</taxon>
    </lineage>
</organism>
<dbReference type="EMBL" id="CM056741">
    <property type="protein sequence ID" value="KAJ8684787.1"/>
    <property type="molecule type" value="Genomic_DNA"/>
</dbReference>
<protein>
    <submittedName>
        <fullName evidence="1">Uncharacterized protein</fullName>
    </submittedName>
</protein>
<evidence type="ECO:0000313" key="1">
    <source>
        <dbReference type="EMBL" id="KAJ8684787.1"/>
    </source>
</evidence>
<proteinExistence type="predicted"/>
<gene>
    <name evidence="1" type="ORF">QAD02_020580</name>
</gene>
<reference evidence="1" key="1">
    <citation type="submission" date="2023-04" db="EMBL/GenBank/DDBJ databases">
        <title>A chromosome-level genome assembly of the parasitoid wasp Eretmocerus hayati.</title>
        <authorList>
            <person name="Zhong Y."/>
            <person name="Liu S."/>
            <person name="Liu Y."/>
        </authorList>
    </citation>
    <scope>NUCLEOTIDE SEQUENCE</scope>
    <source>
        <strain evidence="1">ZJU_SS_LIU_2023</strain>
    </source>
</reference>
<comment type="caution">
    <text evidence="1">The sequence shown here is derived from an EMBL/GenBank/DDBJ whole genome shotgun (WGS) entry which is preliminary data.</text>
</comment>
<accession>A0ACC2PN07</accession>